<organism evidence="1 2">
    <name type="scientific">Lacipirellula parvula</name>
    <dbReference type="NCBI Taxonomy" id="2650471"/>
    <lineage>
        <taxon>Bacteria</taxon>
        <taxon>Pseudomonadati</taxon>
        <taxon>Planctomycetota</taxon>
        <taxon>Planctomycetia</taxon>
        <taxon>Pirellulales</taxon>
        <taxon>Lacipirellulaceae</taxon>
        <taxon>Lacipirellula</taxon>
    </lineage>
</organism>
<protein>
    <submittedName>
        <fullName evidence="1">Uncharacterized protein</fullName>
    </submittedName>
</protein>
<dbReference type="InterPro" id="IPR027417">
    <property type="entry name" value="P-loop_NTPase"/>
</dbReference>
<reference evidence="2" key="1">
    <citation type="submission" date="2019-10" db="EMBL/GenBank/DDBJ databases">
        <title>Lacipirellula parvula gen. nov., sp. nov., representing a lineage of planctomycetes widespread in freshwater anoxic habitats, and description of the family Lacipirellulaceae.</title>
        <authorList>
            <person name="Dedysh S.N."/>
            <person name="Kulichevskaya I.S."/>
            <person name="Beletsky A.V."/>
            <person name="Rakitin A.L."/>
            <person name="Mardanov A.V."/>
            <person name="Ivanova A.A."/>
            <person name="Saltykova V.X."/>
            <person name="Rijpstra W.I.C."/>
            <person name="Sinninghe Damste J.S."/>
            <person name="Ravin N.V."/>
        </authorList>
    </citation>
    <scope>NUCLEOTIDE SEQUENCE [LARGE SCALE GENOMIC DNA]</scope>
    <source>
        <strain evidence="2">PX69</strain>
    </source>
</reference>
<dbReference type="KEGG" id="lpav:PLANPX_2151"/>
<keyword evidence="2" id="KW-1185">Reference proteome</keyword>
<gene>
    <name evidence="1" type="ORF">PLANPX_2151</name>
</gene>
<dbReference type="RefSeq" id="WP_152098488.1">
    <property type="nucleotide sequence ID" value="NZ_AP021861.1"/>
</dbReference>
<name>A0A5K7XHX0_9BACT</name>
<dbReference type="EMBL" id="AP021861">
    <property type="protein sequence ID" value="BBO32539.1"/>
    <property type="molecule type" value="Genomic_DNA"/>
</dbReference>
<proteinExistence type="predicted"/>
<evidence type="ECO:0000313" key="2">
    <source>
        <dbReference type="Proteomes" id="UP000326837"/>
    </source>
</evidence>
<sequence length="469" mass="51355">MRLTLENVYQRGNLLVRVSRATPPPPKIERDADAPRIEVLSSAALREVLAKAAYFERLDMRANEWKRCHVPPWVVSAIDSRNQWPVPTLEAVSEVPMLRADGTVIDRPGFDIESGVYFAPTTDFPVVCNVKEARDSLLDLVTDFPFAGDANRSAWFASTLTPLARLALKGCAPLNLFDANAPGSGKTLLAKATSIIATGRSMAVTTAPENDGEWRKRVTAIALEGEPCVLLDNIHGELRSAAFDAALTATEWSDRILGVSKTVKLPLRVTFFATGNNVILGRDTRRRTNYCRLESREENPEHRTGFKHTDLLTFVHASRGYLTACALAILRGYCEAGRPKQCAPLGSFESWSELVRSATIWCGLPDPIATQSDLQAADSDTTLLQALLAGWRELGDGTGFTAAEAIEAVEYHPDKFHTLRAALADIDGRGGKRQALGQALYKYRGRVCGGLCFTRAERGKVSVWQVEAA</sequence>
<dbReference type="SUPFAM" id="SSF52540">
    <property type="entry name" value="P-loop containing nucleoside triphosphate hydrolases"/>
    <property type="match status" value="1"/>
</dbReference>
<accession>A0A5K7XHX0</accession>
<evidence type="ECO:0000313" key="1">
    <source>
        <dbReference type="EMBL" id="BBO32539.1"/>
    </source>
</evidence>
<dbReference type="Proteomes" id="UP000326837">
    <property type="component" value="Chromosome"/>
</dbReference>
<dbReference type="AlphaFoldDB" id="A0A5K7XHX0"/>